<evidence type="ECO:0000313" key="1">
    <source>
        <dbReference type="EMBL" id="RDA34546.1"/>
    </source>
</evidence>
<dbReference type="EMBL" id="QOGZ01000035">
    <property type="protein sequence ID" value="RDA34546.1"/>
    <property type="molecule type" value="Genomic_DNA"/>
</dbReference>
<accession>A0A0H0QK18</accession>
<reference evidence="1 2" key="1">
    <citation type="submission" date="2018-07" db="EMBL/GenBank/DDBJ databases">
        <title>Whole Genome Sequence Analysis of Avian Pathogenic E. coli - An Australian Perspective.</title>
        <authorList>
            <person name="Cummins M.L."/>
            <person name="Reid C.J."/>
            <person name="Roy Chowdhury P."/>
            <person name="Bushell R."/>
            <person name="Esbert N."/>
            <person name="Tivendale K.A."/>
            <person name="Noormohammadi A.H."/>
            <person name="Islam S."/>
            <person name="Marenda M.S."/>
            <person name="Browning G.F."/>
            <person name="Markham P.F."/>
            <person name="Djordjevic S.P."/>
        </authorList>
    </citation>
    <scope>NUCLEOTIDE SEQUENCE [LARGE SCALE GENOMIC DNA]</scope>
    <source>
        <strain evidence="1 2">AVC211</strain>
    </source>
</reference>
<organism evidence="1 2">
    <name type="scientific">Escherichia coli</name>
    <dbReference type="NCBI Taxonomy" id="562"/>
    <lineage>
        <taxon>Bacteria</taxon>
        <taxon>Pseudomonadati</taxon>
        <taxon>Pseudomonadota</taxon>
        <taxon>Gammaproteobacteria</taxon>
        <taxon>Enterobacterales</taxon>
        <taxon>Enterobacteriaceae</taxon>
        <taxon>Escherichia</taxon>
    </lineage>
</organism>
<evidence type="ECO:0000313" key="2">
    <source>
        <dbReference type="Proteomes" id="UP000253687"/>
    </source>
</evidence>
<dbReference type="AlphaFoldDB" id="A0A0H0QK18"/>
<name>A0A0H0QK18_ECOLX</name>
<protein>
    <submittedName>
        <fullName evidence="1">Uncharacterized protein</fullName>
    </submittedName>
</protein>
<dbReference type="Proteomes" id="UP000253687">
    <property type="component" value="Unassembled WGS sequence"/>
</dbReference>
<gene>
    <name evidence="1" type="ORF">DTL43_21740</name>
</gene>
<proteinExistence type="predicted"/>
<sequence length="80" mass="9150">MNHRHQRVINVYASAQCTLSTINKEEQKLCKSYNGKTYQKYRLILVFKPFLLVSMIQRLSKKLGNSTTLGNYGLCPAALI</sequence>
<comment type="caution">
    <text evidence="1">The sequence shown here is derived from an EMBL/GenBank/DDBJ whole genome shotgun (WGS) entry which is preliminary data.</text>
</comment>